<name>A0A1M6WC08_9FLAO</name>
<dbReference type="AlphaFoldDB" id="A0A1M6WC08"/>
<feature type="region of interest" description="Disordered" evidence="1">
    <location>
        <begin position="1"/>
        <end position="39"/>
    </location>
</feature>
<evidence type="ECO:0000313" key="2">
    <source>
        <dbReference type="EMBL" id="SFC44764.1"/>
    </source>
</evidence>
<dbReference type="EMBL" id="FOKU01000011">
    <property type="protein sequence ID" value="SFC44764.1"/>
    <property type="molecule type" value="Genomic_DNA"/>
</dbReference>
<protein>
    <submittedName>
        <fullName evidence="3">Uncharacterized protein</fullName>
    </submittedName>
</protein>
<organism evidence="3 4">
    <name type="scientific">Flagellimonas taeanensis</name>
    <dbReference type="NCBI Taxonomy" id="1005926"/>
    <lineage>
        <taxon>Bacteria</taxon>
        <taxon>Pseudomonadati</taxon>
        <taxon>Bacteroidota</taxon>
        <taxon>Flavobacteriia</taxon>
        <taxon>Flavobacteriales</taxon>
        <taxon>Flavobacteriaceae</taxon>
        <taxon>Flagellimonas</taxon>
    </lineage>
</organism>
<dbReference type="STRING" id="1055723.SAMN05216293_2234"/>
<keyword evidence="5" id="KW-1185">Reference proteome</keyword>
<gene>
    <name evidence="2" type="ORF">SAMN04487891_11177</name>
    <name evidence="3" type="ORF">SAMN05216293_2234</name>
</gene>
<evidence type="ECO:0000256" key="1">
    <source>
        <dbReference type="SAM" id="MobiDB-lite"/>
    </source>
</evidence>
<dbReference type="EMBL" id="FRAT01000005">
    <property type="protein sequence ID" value="SHK91015.1"/>
    <property type="molecule type" value="Genomic_DNA"/>
</dbReference>
<feature type="compositionally biased region" description="Polar residues" evidence="1">
    <location>
        <begin position="27"/>
        <end position="39"/>
    </location>
</feature>
<comment type="caution">
    <text evidence="3">The sequence shown here is derived from an EMBL/GenBank/DDBJ whole genome shotgun (WGS) entry which is preliminary data.</text>
</comment>
<sequence>MMRVTRNRMLRNTSENGVVRQFDPFENQKSNPENNLLHT</sequence>
<reference evidence="3 4" key="1">
    <citation type="submission" date="2016-11" db="EMBL/GenBank/DDBJ databases">
        <authorList>
            <person name="Varghese N."/>
            <person name="Submissions S."/>
        </authorList>
    </citation>
    <scope>NUCLEOTIDE SEQUENCE [LARGE SCALE GENOMIC DNA]</scope>
    <source>
        <strain evidence="3 4">CGMCC 1.12174</strain>
        <strain evidence="2 5">DSM 26351</strain>
    </source>
</reference>
<evidence type="ECO:0000313" key="5">
    <source>
        <dbReference type="Proteomes" id="UP000198940"/>
    </source>
</evidence>
<dbReference type="Proteomes" id="UP000198940">
    <property type="component" value="Unassembled WGS sequence"/>
</dbReference>
<dbReference type="Proteomes" id="UP000184031">
    <property type="component" value="Unassembled WGS sequence"/>
</dbReference>
<evidence type="ECO:0000313" key="4">
    <source>
        <dbReference type="Proteomes" id="UP000184031"/>
    </source>
</evidence>
<evidence type="ECO:0000313" key="3">
    <source>
        <dbReference type="EMBL" id="SHK91015.1"/>
    </source>
</evidence>
<accession>A0A1M6WC08</accession>
<proteinExistence type="predicted"/>